<dbReference type="InParanoid" id="A0A1D2VG92"/>
<evidence type="ECO:0000313" key="1">
    <source>
        <dbReference type="EMBL" id="ODV60645.1"/>
    </source>
</evidence>
<protein>
    <submittedName>
        <fullName evidence="1">Uncharacterized protein</fullName>
    </submittedName>
</protein>
<gene>
    <name evidence="1" type="ORF">ASCRUDRAFT_76032</name>
</gene>
<accession>A0A1D2VG92</accession>
<dbReference type="EMBL" id="KV454481">
    <property type="protein sequence ID" value="ODV60645.1"/>
    <property type="molecule type" value="Genomic_DNA"/>
</dbReference>
<dbReference type="RefSeq" id="XP_020046952.1">
    <property type="nucleotide sequence ID" value="XM_020193315.1"/>
</dbReference>
<proteinExistence type="predicted"/>
<dbReference type="AlphaFoldDB" id="A0A1D2VG92"/>
<reference evidence="2" key="1">
    <citation type="submission" date="2016-05" db="EMBL/GenBank/DDBJ databases">
        <title>Comparative genomics of biotechnologically important yeasts.</title>
        <authorList>
            <consortium name="DOE Joint Genome Institute"/>
            <person name="Riley R."/>
            <person name="Haridas S."/>
            <person name="Wolfe K.H."/>
            <person name="Lopes M.R."/>
            <person name="Hittinger C.T."/>
            <person name="Goker M."/>
            <person name="Salamov A."/>
            <person name="Wisecaver J."/>
            <person name="Long T.M."/>
            <person name="Aerts A.L."/>
            <person name="Barry K."/>
            <person name="Choi C."/>
            <person name="Clum A."/>
            <person name="Coughlan A.Y."/>
            <person name="Deshpande S."/>
            <person name="Douglass A.P."/>
            <person name="Hanson S.J."/>
            <person name="Klenk H.-P."/>
            <person name="Labutti K."/>
            <person name="Lapidus A."/>
            <person name="Lindquist E."/>
            <person name="Lipzen A."/>
            <person name="Meier-Kolthoff J.P."/>
            <person name="Ohm R.A."/>
            <person name="Otillar R.P."/>
            <person name="Pangilinan J."/>
            <person name="Peng Y."/>
            <person name="Rokas A."/>
            <person name="Rosa C.A."/>
            <person name="Scheuner C."/>
            <person name="Sibirny A.A."/>
            <person name="Slot J.C."/>
            <person name="Stielow J.B."/>
            <person name="Sun H."/>
            <person name="Kurtzman C.P."/>
            <person name="Blackwell M."/>
            <person name="Grigoriev I.V."/>
            <person name="Jeffries T.W."/>
        </authorList>
    </citation>
    <scope>NUCLEOTIDE SEQUENCE [LARGE SCALE GENOMIC DNA]</scope>
    <source>
        <strain evidence="2">DSM 1968</strain>
    </source>
</reference>
<keyword evidence="2" id="KW-1185">Reference proteome</keyword>
<dbReference type="GeneID" id="30966951"/>
<sequence>MPFFQTCIIERVTNCVDCYNFTSKTYILSTDVNRKLGRFARSFEALITVRFRSEIIENVLAEIPSRC</sequence>
<organism evidence="1 2">
    <name type="scientific">Ascoidea rubescens DSM 1968</name>
    <dbReference type="NCBI Taxonomy" id="1344418"/>
    <lineage>
        <taxon>Eukaryota</taxon>
        <taxon>Fungi</taxon>
        <taxon>Dikarya</taxon>
        <taxon>Ascomycota</taxon>
        <taxon>Saccharomycotina</taxon>
        <taxon>Saccharomycetes</taxon>
        <taxon>Ascoideaceae</taxon>
        <taxon>Ascoidea</taxon>
    </lineage>
</organism>
<name>A0A1D2VG92_9ASCO</name>
<evidence type="ECO:0000313" key="2">
    <source>
        <dbReference type="Proteomes" id="UP000095038"/>
    </source>
</evidence>
<dbReference type="Proteomes" id="UP000095038">
    <property type="component" value="Unassembled WGS sequence"/>
</dbReference>